<dbReference type="OrthoDB" id="9802624at2"/>
<dbReference type="Pfam" id="PF03328">
    <property type="entry name" value="HpcH_HpaI"/>
    <property type="match status" value="1"/>
</dbReference>
<evidence type="ECO:0000259" key="4">
    <source>
        <dbReference type="Pfam" id="PF03328"/>
    </source>
</evidence>
<sequence length="256" mass="26519">MSSANPPNHFKVALAEGRTQMGFWLALANADIAEICAGLGFDWLLVDAEHGPQTLPGIIEQLRAIASCPRCAAVVRVPSSDPVAIRQILDLGATTLMVPMVETAEQAVRLVEACRYPPSGSRGIGGARASRWGGIASHVADANARLCLIAQIETMQGVENIEAIAGVDGIDALFIGPADLAASAGLLGSANRERVRELTLGALSRILAAGKPAGILSRDLALLDAHLAGGASFVAVGIDAFVLADAARGLLDQFRQ</sequence>
<dbReference type="GO" id="GO:0005737">
    <property type="term" value="C:cytoplasm"/>
    <property type="evidence" value="ECO:0007669"/>
    <property type="project" value="TreeGrafter"/>
</dbReference>
<dbReference type="PANTHER" id="PTHR30502">
    <property type="entry name" value="2-KETO-3-DEOXY-L-RHAMNONATE ALDOLASE"/>
    <property type="match status" value="1"/>
</dbReference>
<evidence type="ECO:0000313" key="5">
    <source>
        <dbReference type="EMBL" id="PQM28374.1"/>
    </source>
</evidence>
<comment type="similarity">
    <text evidence="1">Belongs to the HpcH/HpaI aldolase family.</text>
</comment>
<evidence type="ECO:0000256" key="3">
    <source>
        <dbReference type="ARBA" id="ARBA00023239"/>
    </source>
</evidence>
<dbReference type="PANTHER" id="PTHR30502:SF0">
    <property type="entry name" value="PHOSPHOENOLPYRUVATE CARBOXYLASE FAMILY PROTEIN"/>
    <property type="match status" value="1"/>
</dbReference>
<organism evidence="5 6">
    <name type="scientific">Sphingopyxis lindanitolerans</name>
    <dbReference type="NCBI Taxonomy" id="2054227"/>
    <lineage>
        <taxon>Bacteria</taxon>
        <taxon>Pseudomonadati</taxon>
        <taxon>Pseudomonadota</taxon>
        <taxon>Alphaproteobacteria</taxon>
        <taxon>Sphingomonadales</taxon>
        <taxon>Sphingomonadaceae</taxon>
        <taxon>Sphingopyxis</taxon>
    </lineage>
</organism>
<dbReference type="AlphaFoldDB" id="A0A2S8B7J3"/>
<dbReference type="SUPFAM" id="SSF51621">
    <property type="entry name" value="Phosphoenolpyruvate/pyruvate domain"/>
    <property type="match status" value="1"/>
</dbReference>
<proteinExistence type="inferred from homology"/>
<keyword evidence="6" id="KW-1185">Reference proteome</keyword>
<keyword evidence="3" id="KW-0456">Lyase</keyword>
<dbReference type="InterPro" id="IPR050251">
    <property type="entry name" value="HpcH-HpaI_aldolase"/>
</dbReference>
<evidence type="ECO:0000256" key="2">
    <source>
        <dbReference type="ARBA" id="ARBA00022723"/>
    </source>
</evidence>
<accession>A0A2S8B7J3</accession>
<reference evidence="6" key="1">
    <citation type="submission" date="2017-11" db="EMBL/GenBank/DDBJ databases">
        <title>The complete genome sequence of Sphingopyxis pomeranensis sp. nov. strain WS5A3p.</title>
        <authorList>
            <person name="Kaminski M.A."/>
        </authorList>
    </citation>
    <scope>NUCLEOTIDE SEQUENCE [LARGE SCALE GENOMIC DNA]</scope>
    <source>
        <strain evidence="6">WS5A3p</strain>
    </source>
</reference>
<dbReference type="Proteomes" id="UP000238954">
    <property type="component" value="Chromosome"/>
</dbReference>
<comment type="caution">
    <text evidence="5">The sequence shown here is derived from an EMBL/GenBank/DDBJ whole genome shotgun (WGS) entry which is preliminary data.</text>
</comment>
<dbReference type="RefSeq" id="WP_105998626.1">
    <property type="nucleotide sequence ID" value="NZ_CM009578.1"/>
</dbReference>
<protein>
    <submittedName>
        <fullName evidence="5">2-dehydro-3-deoxyglucarate aldolase</fullName>
    </submittedName>
</protein>
<name>A0A2S8B7J3_9SPHN</name>
<gene>
    <name evidence="5" type="ORF">CVO77_07780</name>
</gene>
<dbReference type="InterPro" id="IPR005000">
    <property type="entry name" value="Aldolase/citrate-lyase_domain"/>
</dbReference>
<feature type="domain" description="HpcH/HpaI aldolase/citrate lyase" evidence="4">
    <location>
        <begin position="20"/>
        <end position="245"/>
    </location>
</feature>
<keyword evidence="2" id="KW-0479">Metal-binding</keyword>
<dbReference type="EMBL" id="PHFW01000002">
    <property type="protein sequence ID" value="PQM28374.1"/>
    <property type="molecule type" value="Genomic_DNA"/>
</dbReference>
<dbReference type="GO" id="GO:0016832">
    <property type="term" value="F:aldehyde-lyase activity"/>
    <property type="evidence" value="ECO:0007669"/>
    <property type="project" value="TreeGrafter"/>
</dbReference>
<evidence type="ECO:0000313" key="6">
    <source>
        <dbReference type="Proteomes" id="UP000238954"/>
    </source>
</evidence>
<dbReference type="InterPro" id="IPR040442">
    <property type="entry name" value="Pyrv_kinase-like_dom_sf"/>
</dbReference>
<dbReference type="InterPro" id="IPR015813">
    <property type="entry name" value="Pyrv/PenolPyrv_kinase-like_dom"/>
</dbReference>
<dbReference type="Gene3D" id="3.20.20.60">
    <property type="entry name" value="Phosphoenolpyruvate-binding domains"/>
    <property type="match status" value="1"/>
</dbReference>
<dbReference type="GO" id="GO:0046872">
    <property type="term" value="F:metal ion binding"/>
    <property type="evidence" value="ECO:0007669"/>
    <property type="project" value="UniProtKB-KW"/>
</dbReference>
<evidence type="ECO:0000256" key="1">
    <source>
        <dbReference type="ARBA" id="ARBA00005568"/>
    </source>
</evidence>